<gene>
    <name evidence="1" type="ORF">MARPO_0168s0014</name>
</gene>
<keyword evidence="2" id="KW-1185">Reference proteome</keyword>
<accession>A0A2R6W345</accession>
<evidence type="ECO:0000313" key="1">
    <source>
        <dbReference type="EMBL" id="PTQ28290.1"/>
    </source>
</evidence>
<name>A0A2R6W345_MARPO</name>
<dbReference type="Proteomes" id="UP000244005">
    <property type="component" value="Unassembled WGS sequence"/>
</dbReference>
<dbReference type="OrthoDB" id="10553153at2759"/>
<sequence length="71" mass="7685">MAISQDICCLTGHLSSPQMTGSGTLSHPSVMTVDISYLGLDVPNQTEREGECGREIVVFVWEQEAWSPTSA</sequence>
<proteinExistence type="predicted"/>
<protein>
    <submittedName>
        <fullName evidence="1">Uncharacterized protein</fullName>
    </submittedName>
</protein>
<dbReference type="Gramene" id="Mp2g25190.1">
    <property type="protein sequence ID" value="Mp2g25190.1.cds1"/>
    <property type="gene ID" value="Mp2g25190"/>
</dbReference>
<reference evidence="2" key="1">
    <citation type="journal article" date="2017" name="Cell">
        <title>Insights into land plant evolution garnered from the Marchantia polymorpha genome.</title>
        <authorList>
            <person name="Bowman J.L."/>
            <person name="Kohchi T."/>
            <person name="Yamato K.T."/>
            <person name="Jenkins J."/>
            <person name="Shu S."/>
            <person name="Ishizaki K."/>
            <person name="Yamaoka S."/>
            <person name="Nishihama R."/>
            <person name="Nakamura Y."/>
            <person name="Berger F."/>
            <person name="Adam C."/>
            <person name="Aki S.S."/>
            <person name="Althoff F."/>
            <person name="Araki T."/>
            <person name="Arteaga-Vazquez M.A."/>
            <person name="Balasubrmanian S."/>
            <person name="Barry K."/>
            <person name="Bauer D."/>
            <person name="Boehm C.R."/>
            <person name="Briginshaw L."/>
            <person name="Caballero-Perez J."/>
            <person name="Catarino B."/>
            <person name="Chen F."/>
            <person name="Chiyoda S."/>
            <person name="Chovatia M."/>
            <person name="Davies K.M."/>
            <person name="Delmans M."/>
            <person name="Demura T."/>
            <person name="Dierschke T."/>
            <person name="Dolan L."/>
            <person name="Dorantes-Acosta A.E."/>
            <person name="Eklund D.M."/>
            <person name="Florent S.N."/>
            <person name="Flores-Sandoval E."/>
            <person name="Fujiyama A."/>
            <person name="Fukuzawa H."/>
            <person name="Galik B."/>
            <person name="Grimanelli D."/>
            <person name="Grimwood J."/>
            <person name="Grossniklaus U."/>
            <person name="Hamada T."/>
            <person name="Haseloff J."/>
            <person name="Hetherington A.J."/>
            <person name="Higo A."/>
            <person name="Hirakawa Y."/>
            <person name="Hundley H.N."/>
            <person name="Ikeda Y."/>
            <person name="Inoue K."/>
            <person name="Inoue S.I."/>
            <person name="Ishida S."/>
            <person name="Jia Q."/>
            <person name="Kakita M."/>
            <person name="Kanazawa T."/>
            <person name="Kawai Y."/>
            <person name="Kawashima T."/>
            <person name="Kennedy M."/>
            <person name="Kinose K."/>
            <person name="Kinoshita T."/>
            <person name="Kohara Y."/>
            <person name="Koide E."/>
            <person name="Komatsu K."/>
            <person name="Kopischke S."/>
            <person name="Kubo M."/>
            <person name="Kyozuka J."/>
            <person name="Lagercrantz U."/>
            <person name="Lin S.S."/>
            <person name="Lindquist E."/>
            <person name="Lipzen A.M."/>
            <person name="Lu C.W."/>
            <person name="De Luna E."/>
            <person name="Martienssen R.A."/>
            <person name="Minamino N."/>
            <person name="Mizutani M."/>
            <person name="Mizutani M."/>
            <person name="Mochizuki N."/>
            <person name="Monte I."/>
            <person name="Mosher R."/>
            <person name="Nagasaki H."/>
            <person name="Nakagami H."/>
            <person name="Naramoto S."/>
            <person name="Nishitani K."/>
            <person name="Ohtani M."/>
            <person name="Okamoto T."/>
            <person name="Okumura M."/>
            <person name="Phillips J."/>
            <person name="Pollak B."/>
            <person name="Reinders A."/>
            <person name="Rovekamp M."/>
            <person name="Sano R."/>
            <person name="Sawa S."/>
            <person name="Schmid M.W."/>
            <person name="Shirakawa M."/>
            <person name="Solano R."/>
            <person name="Spunde A."/>
            <person name="Suetsugu N."/>
            <person name="Sugano S."/>
            <person name="Sugiyama A."/>
            <person name="Sun R."/>
            <person name="Suzuki Y."/>
            <person name="Takenaka M."/>
            <person name="Takezawa D."/>
            <person name="Tomogane H."/>
            <person name="Tsuzuki M."/>
            <person name="Ueda T."/>
            <person name="Umeda M."/>
            <person name="Ward J.M."/>
            <person name="Watanabe Y."/>
            <person name="Yazaki K."/>
            <person name="Yokoyama R."/>
            <person name="Yoshitake Y."/>
            <person name="Yotsui I."/>
            <person name="Zachgo S."/>
            <person name="Schmutz J."/>
        </authorList>
    </citation>
    <scope>NUCLEOTIDE SEQUENCE [LARGE SCALE GENOMIC DNA]</scope>
    <source>
        <strain evidence="2">Tak-1</strain>
    </source>
</reference>
<dbReference type="EMBL" id="KZ772838">
    <property type="protein sequence ID" value="PTQ28290.1"/>
    <property type="molecule type" value="Genomic_DNA"/>
</dbReference>
<evidence type="ECO:0000313" key="2">
    <source>
        <dbReference type="Proteomes" id="UP000244005"/>
    </source>
</evidence>
<organism evidence="1 2">
    <name type="scientific">Marchantia polymorpha</name>
    <name type="common">Common liverwort</name>
    <name type="synonym">Marchantia aquatica</name>
    <dbReference type="NCBI Taxonomy" id="3197"/>
    <lineage>
        <taxon>Eukaryota</taxon>
        <taxon>Viridiplantae</taxon>
        <taxon>Streptophyta</taxon>
        <taxon>Embryophyta</taxon>
        <taxon>Marchantiophyta</taxon>
        <taxon>Marchantiopsida</taxon>
        <taxon>Marchantiidae</taxon>
        <taxon>Marchantiales</taxon>
        <taxon>Marchantiaceae</taxon>
        <taxon>Marchantia</taxon>
    </lineage>
</organism>
<dbReference type="AlphaFoldDB" id="A0A2R6W345"/>